<name>A0A160V6W2_9ZZZZ</name>
<dbReference type="EMBL" id="FAXA01000098">
    <property type="protein sequence ID" value="CUV01544.1"/>
    <property type="molecule type" value="Genomic_DNA"/>
</dbReference>
<gene>
    <name evidence="1" type="ORF">MGWOODY_Clf2407</name>
</gene>
<protein>
    <submittedName>
        <fullName evidence="1">Uncharacterized protein</fullName>
    </submittedName>
</protein>
<reference evidence="1" key="1">
    <citation type="submission" date="2015-10" db="EMBL/GenBank/DDBJ databases">
        <authorList>
            <person name="Gilbert D.G."/>
        </authorList>
    </citation>
    <scope>NUCLEOTIDE SEQUENCE</scope>
</reference>
<evidence type="ECO:0000313" key="1">
    <source>
        <dbReference type="EMBL" id="CUV01544.1"/>
    </source>
</evidence>
<accession>A0A160V6W2</accession>
<organism evidence="1">
    <name type="scientific">hydrothermal vent metagenome</name>
    <dbReference type="NCBI Taxonomy" id="652676"/>
    <lineage>
        <taxon>unclassified sequences</taxon>
        <taxon>metagenomes</taxon>
        <taxon>ecological metagenomes</taxon>
    </lineage>
</organism>
<proteinExistence type="predicted"/>
<dbReference type="AlphaFoldDB" id="A0A160V6W2"/>
<sequence length="47" mass="5401">MVVGEEYIRGPMGVQGEPSSTRYLPHQILIIVEWLIRAELSEENFVN</sequence>